<dbReference type="OrthoDB" id="6077919at2759"/>
<evidence type="ECO:0000313" key="2">
    <source>
        <dbReference type="EMBL" id="CAG9865140.1"/>
    </source>
</evidence>
<feature type="region of interest" description="Disordered" evidence="1">
    <location>
        <begin position="1"/>
        <end position="30"/>
    </location>
</feature>
<feature type="compositionally biased region" description="Acidic residues" evidence="1">
    <location>
        <begin position="1"/>
        <end position="12"/>
    </location>
</feature>
<evidence type="ECO:0000256" key="1">
    <source>
        <dbReference type="SAM" id="MobiDB-lite"/>
    </source>
</evidence>
<sequence>MDNAEEINDESDKDVNLSGSGSSGYFMRSKRRKLDKNEDECVADCKTVERRRKTPILYMPVEVLQAIFKYIPHHELSQNVRLVNNRFKIIAEDVLNCSFRYLDKRLNHLILMTDLSLSYTQDDMEMKCIVKLLNMLEILNLQYSIIVSTIWRYVYNSFYKTTKKCMYAGRLIDEYFNFIDNFLHCPNILYSPAVVKDYALPTVVSSIMQLTKQFCIHFDKISEETMPDCLVCSGCKILDLVDCAKYTQKHVTSEIHSSNYFIAEYTYYFRNSWFIAIPVQTSKDMDWNQKQRMMHMRLRRLVLAHNDMFLQLDQYQREVSLRPDPAVGRTKRPGNNVYTGYGDIGDTFFYYGVMNDGAYLQKFQQGINEEEVELREPHEDNPFQAGHLGFKMHVDVRCPLSYAPWNFLKGLSDDELEKLVKKRKTSGPVQIKVTFECEGAARARLPTRYQYYFNPKDL</sequence>
<organism evidence="2 3">
    <name type="scientific">Phyllotreta striolata</name>
    <name type="common">Striped flea beetle</name>
    <name type="synonym">Crioceris striolata</name>
    <dbReference type="NCBI Taxonomy" id="444603"/>
    <lineage>
        <taxon>Eukaryota</taxon>
        <taxon>Metazoa</taxon>
        <taxon>Ecdysozoa</taxon>
        <taxon>Arthropoda</taxon>
        <taxon>Hexapoda</taxon>
        <taxon>Insecta</taxon>
        <taxon>Pterygota</taxon>
        <taxon>Neoptera</taxon>
        <taxon>Endopterygota</taxon>
        <taxon>Coleoptera</taxon>
        <taxon>Polyphaga</taxon>
        <taxon>Cucujiformia</taxon>
        <taxon>Chrysomeloidea</taxon>
        <taxon>Chrysomelidae</taxon>
        <taxon>Galerucinae</taxon>
        <taxon>Alticini</taxon>
        <taxon>Phyllotreta</taxon>
    </lineage>
</organism>
<proteinExistence type="predicted"/>
<evidence type="ECO:0000313" key="3">
    <source>
        <dbReference type="Proteomes" id="UP001153712"/>
    </source>
</evidence>
<dbReference type="InterPro" id="IPR036047">
    <property type="entry name" value="F-box-like_dom_sf"/>
</dbReference>
<dbReference type="Proteomes" id="UP001153712">
    <property type="component" value="Chromosome 9"/>
</dbReference>
<accession>A0A9N9TX27</accession>
<gene>
    <name evidence="2" type="ORF">PHYEVI_LOCUS11385</name>
</gene>
<reference evidence="2" key="1">
    <citation type="submission" date="2022-01" db="EMBL/GenBank/DDBJ databases">
        <authorList>
            <person name="King R."/>
        </authorList>
    </citation>
    <scope>NUCLEOTIDE SEQUENCE</scope>
</reference>
<protein>
    <recommendedName>
        <fullName evidence="4">F-box domain-containing protein</fullName>
    </recommendedName>
</protein>
<evidence type="ECO:0008006" key="4">
    <source>
        <dbReference type="Google" id="ProtNLM"/>
    </source>
</evidence>
<name>A0A9N9TX27_PHYSR</name>
<dbReference type="AlphaFoldDB" id="A0A9N9TX27"/>
<dbReference type="EMBL" id="OU900102">
    <property type="protein sequence ID" value="CAG9865140.1"/>
    <property type="molecule type" value="Genomic_DNA"/>
</dbReference>
<keyword evidence="3" id="KW-1185">Reference proteome</keyword>
<dbReference type="SUPFAM" id="SSF81383">
    <property type="entry name" value="F-box domain"/>
    <property type="match status" value="1"/>
</dbReference>